<evidence type="ECO:0000256" key="5">
    <source>
        <dbReference type="SAM" id="Coils"/>
    </source>
</evidence>
<feature type="compositionally biased region" description="Polar residues" evidence="6">
    <location>
        <begin position="542"/>
        <end position="552"/>
    </location>
</feature>
<comment type="caution">
    <text evidence="8">The sequence shown here is derived from an EMBL/GenBank/DDBJ whole genome shotgun (WGS) entry which is preliminary data.</text>
</comment>
<feature type="compositionally biased region" description="Basic and acidic residues" evidence="6">
    <location>
        <begin position="532"/>
        <end position="541"/>
    </location>
</feature>
<keyword evidence="3" id="KW-1133">Transmembrane helix</keyword>
<dbReference type="Proteomes" id="UP001472677">
    <property type="component" value="Unassembled WGS sequence"/>
</dbReference>
<evidence type="ECO:0000256" key="1">
    <source>
        <dbReference type="ARBA" id="ARBA00004370"/>
    </source>
</evidence>
<proteinExistence type="predicted"/>
<sequence>MNPETTLLDIVSELDLSAMAGTSAALSLPIQDTDVALLKETLRSQQQLLQKLYSELEVERESSATAANESLSMILRLQSEKASMEMEAIQYKRLAEEKIGHAAESLAILEQLVYQKEMEISSLEFQVQAYRYKLLTLGCDDLNDLEKQFTSNRLAERNDAFNGEKGIKSTIRRLNSLPAGLPIDFSSKKSSNGGENNPAPVQGSCWSTDAGNSGTVVPAPGLVSRRSSVNSAAGEFNSYLEQIRLLDEKVKLIADCKEVGVKKSSNDKVESVSLNSSSFNECPKIKSHDGSTEFPISSSATISSGVVHDIFEVPGIHEVPQTSAKGRTCLDVEKCNGKLVLGSDDRLIKPDLTPEDKLGLPVKDEVDWIKMNNFPSAKPEGKLTCLLKYGTECIKANRLMSTDAGIKSALCDLAASVTDYQSELKQLRQSVEKLESGRNNTRHEIAERREEELNLLKDLREQLNSIQAELRSLKPKKPSSPTDEVSLVPLTEAMMYFWLNNIPQRLGRFATSYSFKFLCLQLNLATGRRKMVKPEADDRDSSQMNTGRMAISTETSIPSLSSTVF</sequence>
<feature type="domain" description="GTD-binding" evidence="7">
    <location>
        <begin position="33"/>
        <end position="131"/>
    </location>
</feature>
<evidence type="ECO:0000313" key="9">
    <source>
        <dbReference type="Proteomes" id="UP001472677"/>
    </source>
</evidence>
<dbReference type="Pfam" id="PF04576">
    <property type="entry name" value="Zein-binding"/>
    <property type="match status" value="1"/>
</dbReference>
<feature type="region of interest" description="Disordered" evidence="6">
    <location>
        <begin position="530"/>
        <end position="552"/>
    </location>
</feature>
<evidence type="ECO:0000313" key="8">
    <source>
        <dbReference type="EMBL" id="KAK8568741.1"/>
    </source>
</evidence>
<evidence type="ECO:0000256" key="6">
    <source>
        <dbReference type="SAM" id="MobiDB-lite"/>
    </source>
</evidence>
<dbReference type="InterPro" id="IPR007656">
    <property type="entry name" value="GTD-bd"/>
</dbReference>
<name>A0ABR2F1B4_9ROSI</name>
<keyword evidence="5" id="KW-0175">Coiled coil</keyword>
<keyword evidence="4" id="KW-0472">Membrane</keyword>
<keyword evidence="9" id="KW-1185">Reference proteome</keyword>
<dbReference type="PANTHER" id="PTHR31422">
    <property type="entry name" value="BNAANNG28530D PROTEIN"/>
    <property type="match status" value="1"/>
</dbReference>
<protein>
    <recommendedName>
        <fullName evidence="7">GTD-binding domain-containing protein</fullName>
    </recommendedName>
</protein>
<evidence type="ECO:0000259" key="7">
    <source>
        <dbReference type="PROSITE" id="PS51775"/>
    </source>
</evidence>
<organism evidence="8 9">
    <name type="scientific">Hibiscus sabdariffa</name>
    <name type="common">roselle</name>
    <dbReference type="NCBI Taxonomy" id="183260"/>
    <lineage>
        <taxon>Eukaryota</taxon>
        <taxon>Viridiplantae</taxon>
        <taxon>Streptophyta</taxon>
        <taxon>Embryophyta</taxon>
        <taxon>Tracheophyta</taxon>
        <taxon>Spermatophyta</taxon>
        <taxon>Magnoliopsida</taxon>
        <taxon>eudicotyledons</taxon>
        <taxon>Gunneridae</taxon>
        <taxon>Pentapetalae</taxon>
        <taxon>rosids</taxon>
        <taxon>malvids</taxon>
        <taxon>Malvales</taxon>
        <taxon>Malvaceae</taxon>
        <taxon>Malvoideae</taxon>
        <taxon>Hibiscus</taxon>
    </lineage>
</organism>
<accession>A0ABR2F1B4</accession>
<evidence type="ECO:0000256" key="2">
    <source>
        <dbReference type="ARBA" id="ARBA00022692"/>
    </source>
</evidence>
<dbReference type="PROSITE" id="PS51775">
    <property type="entry name" value="GTD_BINDING"/>
    <property type="match status" value="1"/>
</dbReference>
<dbReference type="EMBL" id="JBBPBM010000009">
    <property type="protein sequence ID" value="KAK8568741.1"/>
    <property type="molecule type" value="Genomic_DNA"/>
</dbReference>
<reference evidence="8 9" key="1">
    <citation type="journal article" date="2024" name="G3 (Bethesda)">
        <title>Genome assembly of Hibiscus sabdariffa L. provides insights into metabolisms of medicinal natural products.</title>
        <authorList>
            <person name="Kim T."/>
        </authorList>
    </citation>
    <scope>NUCLEOTIDE SEQUENCE [LARGE SCALE GENOMIC DNA]</scope>
    <source>
        <strain evidence="8">TK-2024</strain>
        <tissue evidence="8">Old leaves</tissue>
    </source>
</reference>
<gene>
    <name evidence="8" type="ORF">V6N12_007283</name>
</gene>
<feature type="coiled-coil region" evidence="5">
    <location>
        <begin position="417"/>
        <end position="476"/>
    </location>
</feature>
<dbReference type="PANTHER" id="PTHR31422:SF1">
    <property type="entry name" value="GTD-BINDING DOMAIN-CONTAINING PROTEIN"/>
    <property type="match status" value="1"/>
</dbReference>
<keyword evidence="2" id="KW-0812">Transmembrane</keyword>
<evidence type="ECO:0000256" key="3">
    <source>
        <dbReference type="ARBA" id="ARBA00022989"/>
    </source>
</evidence>
<evidence type="ECO:0000256" key="4">
    <source>
        <dbReference type="ARBA" id="ARBA00023136"/>
    </source>
</evidence>
<comment type="subcellular location">
    <subcellularLocation>
        <location evidence="1">Membrane</location>
    </subcellularLocation>
</comment>